<keyword evidence="2" id="KW-1185">Reference proteome</keyword>
<evidence type="ECO:0000313" key="1">
    <source>
        <dbReference type="EMBL" id="ORY42607.1"/>
    </source>
</evidence>
<dbReference type="EMBL" id="MCGO01000028">
    <property type="protein sequence ID" value="ORY42607.1"/>
    <property type="molecule type" value="Genomic_DNA"/>
</dbReference>
<proteinExistence type="predicted"/>
<dbReference type="OrthoDB" id="2121459at2759"/>
<name>A0A1Y2C6T1_9FUNG</name>
<evidence type="ECO:0000313" key="2">
    <source>
        <dbReference type="Proteomes" id="UP000193642"/>
    </source>
</evidence>
<organism evidence="1 2">
    <name type="scientific">Rhizoclosmatium globosum</name>
    <dbReference type="NCBI Taxonomy" id="329046"/>
    <lineage>
        <taxon>Eukaryota</taxon>
        <taxon>Fungi</taxon>
        <taxon>Fungi incertae sedis</taxon>
        <taxon>Chytridiomycota</taxon>
        <taxon>Chytridiomycota incertae sedis</taxon>
        <taxon>Chytridiomycetes</taxon>
        <taxon>Chytridiales</taxon>
        <taxon>Chytriomycetaceae</taxon>
        <taxon>Rhizoclosmatium</taxon>
    </lineage>
</organism>
<reference evidence="1 2" key="1">
    <citation type="submission" date="2016-07" db="EMBL/GenBank/DDBJ databases">
        <title>Pervasive Adenine N6-methylation of Active Genes in Fungi.</title>
        <authorList>
            <consortium name="DOE Joint Genome Institute"/>
            <person name="Mondo S.J."/>
            <person name="Dannebaum R.O."/>
            <person name="Kuo R.C."/>
            <person name="Labutti K."/>
            <person name="Haridas S."/>
            <person name="Kuo A."/>
            <person name="Salamov A."/>
            <person name="Ahrendt S.R."/>
            <person name="Lipzen A."/>
            <person name="Sullivan W."/>
            <person name="Andreopoulos W.B."/>
            <person name="Clum A."/>
            <person name="Lindquist E."/>
            <person name="Daum C."/>
            <person name="Ramamoorthy G.K."/>
            <person name="Gryganskyi A."/>
            <person name="Culley D."/>
            <person name="Magnuson J.K."/>
            <person name="James T.Y."/>
            <person name="O'Malley M.A."/>
            <person name="Stajich J.E."/>
            <person name="Spatafora J.W."/>
            <person name="Visel A."/>
            <person name="Grigoriev I.V."/>
        </authorList>
    </citation>
    <scope>NUCLEOTIDE SEQUENCE [LARGE SCALE GENOMIC DNA]</scope>
    <source>
        <strain evidence="1 2">JEL800</strain>
    </source>
</reference>
<comment type="caution">
    <text evidence="1">The sequence shown here is derived from an EMBL/GenBank/DDBJ whole genome shotgun (WGS) entry which is preliminary data.</text>
</comment>
<dbReference type="AlphaFoldDB" id="A0A1Y2C6T1"/>
<sequence>MDTLWIRTATATRTFSQRHSSMLNLLIALDNLDKQKRALSTTASTASTASHEPLFLFTNSKNQLQNQVSADQLDQSEIILKLASQIAKKENALISELLIVQAKLLRAAADQIAVIANDALKLAVSNPATLNSAKDISRLAAMYNKEQRVLTFLIDSLSLAQDEAQSQITLQNVIERWRTLREVDLVWEGMLMETARNAADANAALFQ</sequence>
<protein>
    <submittedName>
        <fullName evidence="1">Uncharacterized protein</fullName>
    </submittedName>
</protein>
<accession>A0A1Y2C6T1</accession>
<gene>
    <name evidence="1" type="ORF">BCR33DRAFT_786327</name>
</gene>
<dbReference type="Proteomes" id="UP000193642">
    <property type="component" value="Unassembled WGS sequence"/>
</dbReference>